<dbReference type="RefSeq" id="XP_041286316.1">
    <property type="nucleotide sequence ID" value="XM_041434377.1"/>
</dbReference>
<evidence type="ECO:0000313" key="3">
    <source>
        <dbReference type="Proteomes" id="UP000823399"/>
    </source>
</evidence>
<name>A0A9P7JN07_9AGAM</name>
<reference evidence="2" key="1">
    <citation type="journal article" date="2020" name="New Phytol.">
        <title>Comparative genomics reveals dynamic genome evolution in host specialist ectomycorrhizal fungi.</title>
        <authorList>
            <person name="Lofgren L.A."/>
            <person name="Nguyen N.H."/>
            <person name="Vilgalys R."/>
            <person name="Ruytinx J."/>
            <person name="Liao H.L."/>
            <person name="Branco S."/>
            <person name="Kuo A."/>
            <person name="LaButti K."/>
            <person name="Lipzen A."/>
            <person name="Andreopoulos W."/>
            <person name="Pangilinan J."/>
            <person name="Riley R."/>
            <person name="Hundley H."/>
            <person name="Na H."/>
            <person name="Barry K."/>
            <person name="Grigoriev I.V."/>
            <person name="Stajich J.E."/>
            <person name="Kennedy P.G."/>
        </authorList>
    </citation>
    <scope>NUCLEOTIDE SEQUENCE</scope>
    <source>
        <strain evidence="2">FC423</strain>
    </source>
</reference>
<comment type="caution">
    <text evidence="2">The sequence shown here is derived from an EMBL/GenBank/DDBJ whole genome shotgun (WGS) entry which is preliminary data.</text>
</comment>
<evidence type="ECO:0000313" key="2">
    <source>
        <dbReference type="EMBL" id="KAG2090759.1"/>
    </source>
</evidence>
<sequence length="258" mass="28703">MYGTSNLSPMGSHSFLGCRREVARHVGGGMGWESSANFPGDRDVWMSVQRRSVMQKTTICALLWCMPEVRYLDNRTSQGVIAVVTIVHCRSVGHPQEEHETRRGSMSSSQRAVDGPDEMTRVSRSKAVASRRMMRVHRRCATSSVRHWADARANSNVLVDAVFFRYGCIANTTGARAESSLAPEGTEGGRLCEPVRHRVNRRLEFLAAPNLIGIVTISLSIVWISRPWFPQPCRSIKTKDAVDKGLGTIDNLPYAMPM</sequence>
<organism evidence="2 3">
    <name type="scientific">Suillus discolor</name>
    <dbReference type="NCBI Taxonomy" id="1912936"/>
    <lineage>
        <taxon>Eukaryota</taxon>
        <taxon>Fungi</taxon>
        <taxon>Dikarya</taxon>
        <taxon>Basidiomycota</taxon>
        <taxon>Agaricomycotina</taxon>
        <taxon>Agaricomycetes</taxon>
        <taxon>Agaricomycetidae</taxon>
        <taxon>Boletales</taxon>
        <taxon>Suillineae</taxon>
        <taxon>Suillaceae</taxon>
        <taxon>Suillus</taxon>
    </lineage>
</organism>
<keyword evidence="3" id="KW-1185">Reference proteome</keyword>
<proteinExistence type="predicted"/>
<dbReference type="EMBL" id="JABBWM010000101">
    <property type="protein sequence ID" value="KAG2090759.1"/>
    <property type="molecule type" value="Genomic_DNA"/>
</dbReference>
<dbReference type="GeneID" id="64696636"/>
<evidence type="ECO:0000256" key="1">
    <source>
        <dbReference type="SAM" id="MobiDB-lite"/>
    </source>
</evidence>
<accession>A0A9P7JN07</accession>
<protein>
    <submittedName>
        <fullName evidence="2">Uncharacterized protein</fullName>
    </submittedName>
</protein>
<gene>
    <name evidence="2" type="ORF">F5147DRAFT_658086</name>
</gene>
<feature type="region of interest" description="Disordered" evidence="1">
    <location>
        <begin position="94"/>
        <end position="127"/>
    </location>
</feature>
<dbReference type="AlphaFoldDB" id="A0A9P7JN07"/>
<dbReference type="Proteomes" id="UP000823399">
    <property type="component" value="Unassembled WGS sequence"/>
</dbReference>